<dbReference type="CDD" id="cd01347">
    <property type="entry name" value="ligand_gated_channel"/>
    <property type="match status" value="1"/>
</dbReference>
<keyword evidence="9 10" id="KW-0998">Cell outer membrane</keyword>
<dbReference type="Pfam" id="PF07715">
    <property type="entry name" value="Plug"/>
    <property type="match status" value="1"/>
</dbReference>
<dbReference type="InterPro" id="IPR000531">
    <property type="entry name" value="Beta-barrel_TonB"/>
</dbReference>
<evidence type="ECO:0000256" key="10">
    <source>
        <dbReference type="PROSITE-ProRule" id="PRU01360"/>
    </source>
</evidence>
<evidence type="ECO:0000256" key="1">
    <source>
        <dbReference type="ARBA" id="ARBA00004571"/>
    </source>
</evidence>
<reference evidence="14 15" key="1">
    <citation type="submission" date="2018-10" db="EMBL/GenBank/DDBJ databases">
        <title>Ulvibacterium marinum gen. nov., sp. nov., a novel marine bacterium of the family Flavobacteriaceae, isolated from a culture of the green alga Ulva prolifera.</title>
        <authorList>
            <person name="Zhang Z."/>
        </authorList>
    </citation>
    <scope>NUCLEOTIDE SEQUENCE [LARGE SCALE GENOMIC DNA]</scope>
    <source>
        <strain evidence="14 15">CCMM003</strain>
    </source>
</reference>
<evidence type="ECO:0000259" key="12">
    <source>
        <dbReference type="Pfam" id="PF00593"/>
    </source>
</evidence>
<evidence type="ECO:0000256" key="11">
    <source>
        <dbReference type="RuleBase" id="RU003357"/>
    </source>
</evidence>
<evidence type="ECO:0000256" key="9">
    <source>
        <dbReference type="ARBA" id="ARBA00023237"/>
    </source>
</evidence>
<sequence>MDLNKVFILVFIGVLGTSIFGQEMTMENDSIPIEDLDEVIVTATRTLRQLSSLPLPVTLISKTQLQKTGVIRLDEILNEQTGIITVADESGFEGVQIQGIASDYVLILINGVPLVGRSAGNLDLSRLTIGNIKQIEIVKGPSSSLYGSEALGGVINIITETPKDGDLHGDISYRFASFNTHDANINLSQKLDKLGYSFFANTLHSDGYDLQPETQGQTVSPFNNYTFNGQVFYDFSNRLKLFASGRHYQQQQQADLFVNDEMFEGDSDIDETNAHLRFNHKANDKWALEYEFYYTNYKASEILQSPITDDVFSQSNFDQNLVRPEIRATYTFKPKHALTTGAGYNHENLDSTFFDEKVVFDSQYVFAQYDFFPWEKLNLILGARFDNHSEYQSQFSPKASANFQLSEAISVKGSIGYGFKAPDFRQLYFDFTNSAVGYTVLGYNVAIEKVQELETQGQLTDILFDLSELEEPLEAESSIGYNLGAGYAMGNVKLNLNFFRNDFKNLIDTRAIARRTNGQNVFSYANFDRIYTTGFEMDASYSFNKQLTFTAGYQLLYAKDKEKKVALERGEVFARDPQTLQTIALDNSDYFGLVNRSRHTANFKVFYDVPQWDFNINIRINYRSKYGLFDGNGNGILDDFDTTFVDGYALANLALNKTFSKKYTLQLGANNLFDYKDEENIPGLAGILLFTKINFKF</sequence>
<keyword evidence="5" id="KW-0732">Signal</keyword>
<dbReference type="GO" id="GO:0044718">
    <property type="term" value="P:siderophore transmembrane transport"/>
    <property type="evidence" value="ECO:0007669"/>
    <property type="project" value="TreeGrafter"/>
</dbReference>
<dbReference type="GO" id="GO:0015344">
    <property type="term" value="F:siderophore uptake transmembrane transporter activity"/>
    <property type="evidence" value="ECO:0007669"/>
    <property type="project" value="TreeGrafter"/>
</dbReference>
<dbReference type="Pfam" id="PF00593">
    <property type="entry name" value="TonB_dep_Rec_b-barrel"/>
    <property type="match status" value="1"/>
</dbReference>
<comment type="subcellular location">
    <subcellularLocation>
        <location evidence="1 10">Cell outer membrane</location>
        <topology evidence="1 10">Multi-pass membrane protein</topology>
    </subcellularLocation>
</comment>
<name>A0A3B0C4K4_9FLAO</name>
<dbReference type="InterPro" id="IPR036942">
    <property type="entry name" value="Beta-barrel_TonB_sf"/>
</dbReference>
<dbReference type="RefSeq" id="WP_120712242.1">
    <property type="nucleotide sequence ID" value="NZ_RBCJ01000003.1"/>
</dbReference>
<dbReference type="PANTHER" id="PTHR30069">
    <property type="entry name" value="TONB-DEPENDENT OUTER MEMBRANE RECEPTOR"/>
    <property type="match status" value="1"/>
</dbReference>
<evidence type="ECO:0000256" key="4">
    <source>
        <dbReference type="ARBA" id="ARBA00022692"/>
    </source>
</evidence>
<keyword evidence="6 11" id="KW-0798">TonB box</keyword>
<evidence type="ECO:0000256" key="2">
    <source>
        <dbReference type="ARBA" id="ARBA00022448"/>
    </source>
</evidence>
<dbReference type="InterPro" id="IPR039426">
    <property type="entry name" value="TonB-dep_rcpt-like"/>
</dbReference>
<organism evidence="14 15">
    <name type="scientific">Ulvibacterium marinum</name>
    <dbReference type="NCBI Taxonomy" id="2419782"/>
    <lineage>
        <taxon>Bacteria</taxon>
        <taxon>Pseudomonadati</taxon>
        <taxon>Bacteroidota</taxon>
        <taxon>Flavobacteriia</taxon>
        <taxon>Flavobacteriales</taxon>
        <taxon>Flavobacteriaceae</taxon>
        <taxon>Ulvibacterium</taxon>
    </lineage>
</organism>
<keyword evidence="7 10" id="KW-0472">Membrane</keyword>
<dbReference type="PROSITE" id="PS52016">
    <property type="entry name" value="TONB_DEPENDENT_REC_3"/>
    <property type="match status" value="1"/>
</dbReference>
<evidence type="ECO:0000256" key="3">
    <source>
        <dbReference type="ARBA" id="ARBA00022452"/>
    </source>
</evidence>
<proteinExistence type="inferred from homology"/>
<evidence type="ECO:0000313" key="15">
    <source>
        <dbReference type="Proteomes" id="UP000276603"/>
    </source>
</evidence>
<dbReference type="GO" id="GO:0009279">
    <property type="term" value="C:cell outer membrane"/>
    <property type="evidence" value="ECO:0007669"/>
    <property type="project" value="UniProtKB-SubCell"/>
</dbReference>
<gene>
    <name evidence="14" type="ORF">D7Z94_14045</name>
</gene>
<dbReference type="OrthoDB" id="9764669at2"/>
<comment type="caution">
    <text evidence="14">The sequence shown here is derived from an EMBL/GenBank/DDBJ whole genome shotgun (WGS) entry which is preliminary data.</text>
</comment>
<protein>
    <submittedName>
        <fullName evidence="14">TonB-dependent receptor</fullName>
    </submittedName>
</protein>
<evidence type="ECO:0000256" key="6">
    <source>
        <dbReference type="ARBA" id="ARBA00023077"/>
    </source>
</evidence>
<dbReference type="Gene3D" id="2.170.130.10">
    <property type="entry name" value="TonB-dependent receptor, plug domain"/>
    <property type="match status" value="1"/>
</dbReference>
<keyword evidence="3 10" id="KW-1134">Transmembrane beta strand</keyword>
<comment type="similarity">
    <text evidence="10 11">Belongs to the TonB-dependent receptor family.</text>
</comment>
<evidence type="ECO:0000259" key="13">
    <source>
        <dbReference type="Pfam" id="PF07715"/>
    </source>
</evidence>
<keyword evidence="8 14" id="KW-0675">Receptor</keyword>
<keyword evidence="2 10" id="KW-0813">Transport</keyword>
<dbReference type="EMBL" id="RBCJ01000003">
    <property type="protein sequence ID" value="RKN79428.1"/>
    <property type="molecule type" value="Genomic_DNA"/>
</dbReference>
<keyword evidence="15" id="KW-1185">Reference proteome</keyword>
<dbReference type="InterPro" id="IPR012910">
    <property type="entry name" value="Plug_dom"/>
</dbReference>
<dbReference type="Gene3D" id="2.40.170.20">
    <property type="entry name" value="TonB-dependent receptor, beta-barrel domain"/>
    <property type="match status" value="1"/>
</dbReference>
<keyword evidence="4 10" id="KW-0812">Transmembrane</keyword>
<dbReference type="SUPFAM" id="SSF56935">
    <property type="entry name" value="Porins"/>
    <property type="match status" value="1"/>
</dbReference>
<dbReference type="AlphaFoldDB" id="A0A3B0C4K4"/>
<accession>A0A3B0C4K4</accession>
<dbReference type="InterPro" id="IPR037066">
    <property type="entry name" value="Plug_dom_sf"/>
</dbReference>
<feature type="domain" description="TonB-dependent receptor plug" evidence="13">
    <location>
        <begin position="51"/>
        <end position="154"/>
    </location>
</feature>
<evidence type="ECO:0000256" key="8">
    <source>
        <dbReference type="ARBA" id="ARBA00023170"/>
    </source>
</evidence>
<evidence type="ECO:0000313" key="14">
    <source>
        <dbReference type="EMBL" id="RKN79428.1"/>
    </source>
</evidence>
<evidence type="ECO:0000256" key="5">
    <source>
        <dbReference type="ARBA" id="ARBA00022729"/>
    </source>
</evidence>
<evidence type="ECO:0000256" key="7">
    <source>
        <dbReference type="ARBA" id="ARBA00023136"/>
    </source>
</evidence>
<dbReference type="PANTHER" id="PTHR30069:SF29">
    <property type="entry name" value="HEMOGLOBIN AND HEMOGLOBIN-HAPTOGLOBIN-BINDING PROTEIN 1-RELATED"/>
    <property type="match status" value="1"/>
</dbReference>
<feature type="domain" description="TonB-dependent receptor-like beta-barrel" evidence="12">
    <location>
        <begin position="217"/>
        <end position="672"/>
    </location>
</feature>
<dbReference type="Proteomes" id="UP000276603">
    <property type="component" value="Unassembled WGS sequence"/>
</dbReference>